<reference evidence="3" key="1">
    <citation type="journal article" date="2019" name="Int. J. Syst. Evol. Microbiol.">
        <title>The Global Catalogue of Microorganisms (GCM) 10K type strain sequencing project: providing services to taxonomists for standard genome sequencing and annotation.</title>
        <authorList>
            <consortium name="The Broad Institute Genomics Platform"/>
            <consortium name="The Broad Institute Genome Sequencing Center for Infectious Disease"/>
            <person name="Wu L."/>
            <person name="Ma J."/>
        </authorList>
    </citation>
    <scope>NUCLEOTIDE SEQUENCE [LARGE SCALE GENOMIC DNA]</scope>
    <source>
        <strain evidence="3">CGMCC 1.12942</strain>
    </source>
</reference>
<evidence type="ECO:0000256" key="1">
    <source>
        <dbReference type="SAM" id="Phobius"/>
    </source>
</evidence>
<feature type="transmembrane region" description="Helical" evidence="1">
    <location>
        <begin position="39"/>
        <end position="58"/>
    </location>
</feature>
<sequence length="248" mass="28733">MFFKLLKLIGYVMFAIAGLGVLLPFWLEPELAEKDWNQWVYLCIVLLIMGYAVIHVEALAKRFPQWQSTIAKLSIIFLAVCSFLLFTSDGEVIGAAITAIVTAITFAIGLVFNAKIITETQRQQGKTEQVYEYRMSAYKELMELVDEIRIGLNDQGATFSNRERIGQFETVLHQLERLYFRKRWVVPEEVMAPVQEMREWLQAFVRRQQDGALSGEEMGEFEKLEARVLFCIREDLRLDEVFALDKDK</sequence>
<protein>
    <submittedName>
        <fullName evidence="2">Uncharacterized protein</fullName>
    </submittedName>
</protein>
<keyword evidence="1" id="KW-1133">Transmembrane helix</keyword>
<feature type="transmembrane region" description="Helical" evidence="1">
    <location>
        <begin position="70"/>
        <end position="86"/>
    </location>
</feature>
<keyword evidence="3" id="KW-1185">Reference proteome</keyword>
<dbReference type="EMBL" id="JBHTBW010000044">
    <property type="protein sequence ID" value="MFC7442022.1"/>
    <property type="molecule type" value="Genomic_DNA"/>
</dbReference>
<organism evidence="2 3">
    <name type="scientific">Laceyella putida</name>
    <dbReference type="NCBI Taxonomy" id="110101"/>
    <lineage>
        <taxon>Bacteria</taxon>
        <taxon>Bacillati</taxon>
        <taxon>Bacillota</taxon>
        <taxon>Bacilli</taxon>
        <taxon>Bacillales</taxon>
        <taxon>Thermoactinomycetaceae</taxon>
        <taxon>Laceyella</taxon>
    </lineage>
</organism>
<name>A0ABW2RMR9_9BACL</name>
<dbReference type="RefSeq" id="WP_379865623.1">
    <property type="nucleotide sequence ID" value="NZ_JBHTBW010000044.1"/>
</dbReference>
<evidence type="ECO:0000313" key="2">
    <source>
        <dbReference type="EMBL" id="MFC7442022.1"/>
    </source>
</evidence>
<dbReference type="Proteomes" id="UP001596500">
    <property type="component" value="Unassembled WGS sequence"/>
</dbReference>
<accession>A0ABW2RMR9</accession>
<feature type="transmembrane region" description="Helical" evidence="1">
    <location>
        <begin position="92"/>
        <end position="112"/>
    </location>
</feature>
<feature type="transmembrane region" description="Helical" evidence="1">
    <location>
        <begin position="5"/>
        <end position="27"/>
    </location>
</feature>
<comment type="caution">
    <text evidence="2">The sequence shown here is derived from an EMBL/GenBank/DDBJ whole genome shotgun (WGS) entry which is preliminary data.</text>
</comment>
<keyword evidence="1" id="KW-0812">Transmembrane</keyword>
<gene>
    <name evidence="2" type="ORF">ACFQNG_13055</name>
</gene>
<proteinExistence type="predicted"/>
<evidence type="ECO:0000313" key="3">
    <source>
        <dbReference type="Proteomes" id="UP001596500"/>
    </source>
</evidence>
<keyword evidence="1" id="KW-0472">Membrane</keyword>